<dbReference type="GO" id="GO:0016616">
    <property type="term" value="F:oxidoreductase activity, acting on the CH-OH group of donors, NAD or NADP as acceptor"/>
    <property type="evidence" value="ECO:0007669"/>
    <property type="project" value="TreeGrafter"/>
</dbReference>
<name>A0A8J2NJM7_FUSEQ</name>
<dbReference type="CDD" id="cd05233">
    <property type="entry name" value="SDR_c"/>
    <property type="match status" value="1"/>
</dbReference>
<dbReference type="Pfam" id="PF00106">
    <property type="entry name" value="adh_short"/>
    <property type="match status" value="1"/>
</dbReference>
<protein>
    <submittedName>
        <fullName evidence="1">Uncharacterized protein</fullName>
    </submittedName>
</protein>
<dbReference type="PANTHER" id="PTHR42760">
    <property type="entry name" value="SHORT-CHAIN DEHYDROGENASES/REDUCTASES FAMILY MEMBER"/>
    <property type="match status" value="1"/>
</dbReference>
<dbReference type="Pfam" id="PF13561">
    <property type="entry name" value="adh_short_C2"/>
    <property type="match status" value="1"/>
</dbReference>
<sequence length="183" mass="20028">MATDELIRKNGGKAIFVKTDVSNAKEVEELVTRAVIQFGRIDVLVNNAGVSLEAGQPPVRIHQTSEERWDTTISVNLKSIFLTTKYSIAQMLKQEKNEDSDRGWIINISSILGIVGGYTVHTETAIFADTIKMHSKEDIRAKHPLHGTGKPQDIVGAAIFLASAEARWITGVNLPIDGGYTAQ</sequence>
<dbReference type="InterPro" id="IPR002347">
    <property type="entry name" value="SDR_fam"/>
</dbReference>
<evidence type="ECO:0000313" key="1">
    <source>
        <dbReference type="EMBL" id="CAG7560574.1"/>
    </source>
</evidence>
<dbReference type="Proteomes" id="UP000693738">
    <property type="component" value="Unassembled WGS sequence"/>
</dbReference>
<dbReference type="AlphaFoldDB" id="A0A8J2NJM7"/>
<dbReference type="PANTHER" id="PTHR42760:SF124">
    <property type="entry name" value="SHORT-CHAIN DEHYDROGENASE_REDUCTASE"/>
    <property type="match status" value="1"/>
</dbReference>
<comment type="caution">
    <text evidence="1">The sequence shown here is derived from an EMBL/GenBank/DDBJ whole genome shotgun (WGS) entry which is preliminary data.</text>
</comment>
<accession>A0A8J2NJM7</accession>
<reference evidence="1" key="1">
    <citation type="submission" date="2021-05" db="EMBL/GenBank/DDBJ databases">
        <authorList>
            <person name="Khan N."/>
        </authorList>
    </citation>
    <scope>NUCLEOTIDE SEQUENCE</scope>
</reference>
<proteinExistence type="predicted"/>
<organism evidence="1 2">
    <name type="scientific">Fusarium equiseti</name>
    <name type="common">Fusarium scirpi</name>
    <dbReference type="NCBI Taxonomy" id="61235"/>
    <lineage>
        <taxon>Eukaryota</taxon>
        <taxon>Fungi</taxon>
        <taxon>Dikarya</taxon>
        <taxon>Ascomycota</taxon>
        <taxon>Pezizomycotina</taxon>
        <taxon>Sordariomycetes</taxon>
        <taxon>Hypocreomycetidae</taxon>
        <taxon>Hypocreales</taxon>
        <taxon>Nectriaceae</taxon>
        <taxon>Fusarium</taxon>
        <taxon>Fusarium incarnatum-equiseti species complex</taxon>
    </lineage>
</organism>
<evidence type="ECO:0000313" key="2">
    <source>
        <dbReference type="Proteomes" id="UP000693738"/>
    </source>
</evidence>
<dbReference type="EMBL" id="CAJSTJ010000136">
    <property type="protein sequence ID" value="CAG7560574.1"/>
    <property type="molecule type" value="Genomic_DNA"/>
</dbReference>
<gene>
    <name evidence="1" type="ORF">FEQUK3_LOCUS6350</name>
</gene>